<protein>
    <recommendedName>
        <fullName evidence="11">ATP synthase complex subunit 8</fullName>
    </recommendedName>
</protein>
<evidence type="ECO:0000256" key="7">
    <source>
        <dbReference type="ARBA" id="ARBA00022989"/>
    </source>
</evidence>
<reference evidence="13" key="1">
    <citation type="journal article" date="2016" name="J. Molluscan Stud.">
        <title>Eight new mitogenomes for exploring the phylogeny and classification of Vetigastropoda.</title>
        <authorList>
            <person name="Lee H."/>
            <person name="Samadi S."/>
            <person name="Puillandre N."/>
            <person name="Tsai M.-H."/>
            <person name="Dai C.-F."/>
            <person name="Chen W.-J."/>
        </authorList>
    </citation>
    <scope>NUCLEOTIDE SEQUENCE</scope>
</reference>
<dbReference type="GO" id="GO:0031966">
    <property type="term" value="C:mitochondrial membrane"/>
    <property type="evidence" value="ECO:0007669"/>
    <property type="project" value="UniProtKB-SubCell"/>
</dbReference>
<dbReference type="InterPro" id="IPR001421">
    <property type="entry name" value="ATP8_metazoa"/>
</dbReference>
<evidence type="ECO:0000256" key="9">
    <source>
        <dbReference type="ARBA" id="ARBA00023128"/>
    </source>
</evidence>
<dbReference type="GeneID" id="30215638"/>
<evidence type="ECO:0000313" key="13">
    <source>
        <dbReference type="EMBL" id="AOZ71833.1"/>
    </source>
</evidence>
<dbReference type="CTD" id="4509"/>
<comment type="subcellular location">
    <subcellularLocation>
        <location evidence="1 11">Mitochondrion membrane</location>
        <topology evidence="1 11">Single-pass membrane protein</topology>
    </subcellularLocation>
</comment>
<keyword evidence="5 11" id="KW-0812">Transmembrane</keyword>
<geneLocation type="mitochondrion" evidence="13"/>
<keyword evidence="6 11" id="KW-0375">Hydrogen ion transport</keyword>
<gene>
    <name evidence="13" type="primary">ATP8</name>
</gene>
<evidence type="ECO:0000256" key="12">
    <source>
        <dbReference type="SAM" id="Phobius"/>
    </source>
</evidence>
<evidence type="ECO:0000256" key="3">
    <source>
        <dbReference type="ARBA" id="ARBA00022448"/>
    </source>
</evidence>
<comment type="similarity">
    <text evidence="2 11">Belongs to the ATPase protein 8 family.</text>
</comment>
<keyword evidence="4 11" id="KW-0138">CF(0)</keyword>
<evidence type="ECO:0000256" key="11">
    <source>
        <dbReference type="RuleBase" id="RU003661"/>
    </source>
</evidence>
<sequence>MPQLAPVNWLLLFILFWLVIILVSTLIWWTYTTKYSISSTNSISSHSLGPNSWRW</sequence>
<evidence type="ECO:0000256" key="10">
    <source>
        <dbReference type="ARBA" id="ARBA00023136"/>
    </source>
</evidence>
<keyword evidence="9 11" id="KW-0496">Mitochondrion</keyword>
<evidence type="ECO:0000256" key="1">
    <source>
        <dbReference type="ARBA" id="ARBA00004304"/>
    </source>
</evidence>
<keyword evidence="3 11" id="KW-0813">Transport</keyword>
<keyword evidence="8 11" id="KW-0406">Ion transport</keyword>
<dbReference type="AlphaFoldDB" id="A0A1I9SSW3"/>
<evidence type="ECO:0000256" key="8">
    <source>
        <dbReference type="ARBA" id="ARBA00023065"/>
    </source>
</evidence>
<dbReference type="Pfam" id="PF00895">
    <property type="entry name" value="ATP-synt_8"/>
    <property type="match status" value="1"/>
</dbReference>
<dbReference type="EMBL" id="KX298894">
    <property type="protein sequence ID" value="AOZ71833.1"/>
    <property type="molecule type" value="Genomic_DNA"/>
</dbReference>
<dbReference type="RefSeq" id="YP_009318352.1">
    <property type="nucleotide sequence ID" value="NC_031861.1"/>
</dbReference>
<proteinExistence type="inferred from homology"/>
<name>A0A1I9SSW3_9VEST</name>
<organism evidence="13">
    <name type="scientific">Stomatella planulata</name>
    <dbReference type="NCBI Taxonomy" id="529752"/>
    <lineage>
        <taxon>Eukaryota</taxon>
        <taxon>Metazoa</taxon>
        <taxon>Spiralia</taxon>
        <taxon>Lophotrochozoa</taxon>
        <taxon>Mollusca</taxon>
        <taxon>Gastropoda</taxon>
        <taxon>Vetigastropoda</taxon>
        <taxon>Trochida</taxon>
        <taxon>Trochoidea</taxon>
        <taxon>Trochidae</taxon>
        <taxon>Stomatellinae</taxon>
        <taxon>Stomatella</taxon>
    </lineage>
</organism>
<evidence type="ECO:0000256" key="2">
    <source>
        <dbReference type="ARBA" id="ARBA00008892"/>
    </source>
</evidence>
<feature type="transmembrane region" description="Helical" evidence="12">
    <location>
        <begin position="6"/>
        <end position="29"/>
    </location>
</feature>
<keyword evidence="7 12" id="KW-1133">Transmembrane helix</keyword>
<evidence type="ECO:0000256" key="4">
    <source>
        <dbReference type="ARBA" id="ARBA00022547"/>
    </source>
</evidence>
<keyword evidence="10 12" id="KW-0472">Membrane</keyword>
<evidence type="ECO:0000256" key="5">
    <source>
        <dbReference type="ARBA" id="ARBA00022692"/>
    </source>
</evidence>
<evidence type="ECO:0000256" key="6">
    <source>
        <dbReference type="ARBA" id="ARBA00022781"/>
    </source>
</evidence>
<dbReference type="GO" id="GO:0045259">
    <property type="term" value="C:proton-transporting ATP synthase complex"/>
    <property type="evidence" value="ECO:0007669"/>
    <property type="project" value="UniProtKB-KW"/>
</dbReference>
<dbReference type="GO" id="GO:0015078">
    <property type="term" value="F:proton transmembrane transporter activity"/>
    <property type="evidence" value="ECO:0007669"/>
    <property type="project" value="InterPro"/>
</dbReference>
<dbReference type="GO" id="GO:0015986">
    <property type="term" value="P:proton motive force-driven ATP synthesis"/>
    <property type="evidence" value="ECO:0007669"/>
    <property type="project" value="InterPro"/>
</dbReference>
<accession>A0A1I9SSW3</accession>